<dbReference type="AlphaFoldDB" id="A0A176WNV1"/>
<feature type="compositionally biased region" description="Polar residues" evidence="4">
    <location>
        <begin position="557"/>
        <end position="567"/>
    </location>
</feature>
<dbReference type="PANTHER" id="PTHR44914">
    <property type="entry name" value="CHAPERONE PROTEIN DNAJ 13"/>
    <property type="match status" value="1"/>
</dbReference>
<gene>
    <name evidence="7" type="ORF">AXG93_2528s2060</name>
</gene>
<proteinExistence type="predicted"/>
<evidence type="ECO:0000256" key="3">
    <source>
        <dbReference type="ARBA" id="ARBA00023186"/>
    </source>
</evidence>
<feature type="domain" description="J" evidence="6">
    <location>
        <begin position="13"/>
        <end position="86"/>
    </location>
</feature>
<dbReference type="InterPro" id="IPR001623">
    <property type="entry name" value="DnaJ_domain"/>
</dbReference>
<protein>
    <recommendedName>
        <fullName evidence="6">J domain-containing protein</fullName>
    </recommendedName>
</protein>
<keyword evidence="2 5" id="KW-0472">Membrane</keyword>
<comment type="caution">
    <text evidence="7">The sequence shown here is derived from an EMBL/GenBank/DDBJ whole genome shotgun (WGS) entry which is preliminary data.</text>
</comment>
<evidence type="ECO:0000256" key="4">
    <source>
        <dbReference type="SAM" id="MobiDB-lite"/>
    </source>
</evidence>
<reference evidence="7" key="1">
    <citation type="submission" date="2016-03" db="EMBL/GenBank/DDBJ databases">
        <title>Mechanisms controlling the formation of the plant cell surface in tip-growing cells are functionally conserved among land plants.</title>
        <authorList>
            <person name="Honkanen S."/>
            <person name="Jones V.A."/>
            <person name="Morieri G."/>
            <person name="Champion C."/>
            <person name="Hetherington A.J."/>
            <person name="Kelly S."/>
            <person name="Saint-Marcoux D."/>
            <person name="Proust H."/>
            <person name="Prescott H."/>
            <person name="Dolan L."/>
        </authorList>
    </citation>
    <scope>NUCLEOTIDE SEQUENCE [LARGE SCALE GENOMIC DNA]</scope>
    <source>
        <tissue evidence="7">Whole gametophyte</tissue>
    </source>
</reference>
<dbReference type="PANTHER" id="PTHR44914:SF1">
    <property type="entry name" value="CHAPERONE PROTEIN DNAJ 13"/>
    <property type="match status" value="1"/>
</dbReference>
<name>A0A176WNV1_MARPO</name>
<keyword evidence="3" id="KW-0143">Chaperone</keyword>
<dbReference type="InterPro" id="IPR024586">
    <property type="entry name" value="DnaJ-like_C11_C"/>
</dbReference>
<evidence type="ECO:0000259" key="6">
    <source>
        <dbReference type="PROSITE" id="PS50076"/>
    </source>
</evidence>
<keyword evidence="5" id="KW-0812">Transmembrane</keyword>
<sequence length="567" mass="63243">METRDADGQPARELYALLHLSPDASDEDIKKAYRQWAQIYHPDKHQTIQVPYMGMQDIATENFQRIREAYEILSDERKRQIYDLYGMEGLTSGLELGPKLKTRDEVRQEFERLQQRQEERKLASHIHHRGSMLVNMSAVQMLKTYDTGPTMHGMAMATQVQAQVSKKNTVVLGGNMALRRGMGGGTVTCVLRRQTSPVSSIEVLGMVGIRSILSLQTSRQLSSHATGTLGVSLSLRDGTITLSETWSRQLSEDTTGNIQFSLGPDTGIAVGWQKHAKKNSGSCDLKVGPTLFGVTLQYVRTFSSKSHGRITGKVGSMGVEVELGGERRVSDHSSAALFCSLSLQGISWKLRFTRGGQKFVIPILLCTTLNPTFALGSIFLPASIYAALKVYILKPYYLRRKRRKSLEQRRLTVTKVLEARAASEKAQLLLSNVAERKRRKQVQKDGLVIVEALYGDIRRRDGSDSYLGEDLEDDSDLPPPNIDVTIPLQFLVDDSGELRLHEGVKKAGLMGFCDPCPGESKQLKVAYSYRGHQYQVVVGDYDELRIPQESHRVPRTSGGSENLNQVD</sequence>
<dbReference type="Pfam" id="PF22774">
    <property type="entry name" value="DNAJC11_beta-barrel"/>
    <property type="match status" value="1"/>
</dbReference>
<keyword evidence="5" id="KW-1133">Transmembrane helix</keyword>
<evidence type="ECO:0000256" key="2">
    <source>
        <dbReference type="ARBA" id="ARBA00023136"/>
    </source>
</evidence>
<dbReference type="SUPFAM" id="SSF46565">
    <property type="entry name" value="Chaperone J-domain"/>
    <property type="match status" value="1"/>
</dbReference>
<dbReference type="SMART" id="SM00271">
    <property type="entry name" value="DnaJ"/>
    <property type="match status" value="1"/>
</dbReference>
<accession>A0A176WNV1</accession>
<dbReference type="Gene3D" id="1.10.287.110">
    <property type="entry name" value="DnaJ domain"/>
    <property type="match status" value="1"/>
</dbReference>
<dbReference type="Pfam" id="PF11875">
    <property type="entry name" value="DnaJ-like_C11_C"/>
    <property type="match status" value="1"/>
</dbReference>
<dbReference type="GO" id="GO:0016020">
    <property type="term" value="C:membrane"/>
    <property type="evidence" value="ECO:0007669"/>
    <property type="project" value="UniProtKB-SubCell"/>
</dbReference>
<dbReference type="PROSITE" id="PS00636">
    <property type="entry name" value="DNAJ_1"/>
    <property type="match status" value="1"/>
</dbReference>
<dbReference type="InterPro" id="IPR055225">
    <property type="entry name" value="DNAJC11-like_beta-barrel"/>
</dbReference>
<organism evidence="7 8">
    <name type="scientific">Marchantia polymorpha subsp. ruderalis</name>
    <dbReference type="NCBI Taxonomy" id="1480154"/>
    <lineage>
        <taxon>Eukaryota</taxon>
        <taxon>Viridiplantae</taxon>
        <taxon>Streptophyta</taxon>
        <taxon>Embryophyta</taxon>
        <taxon>Marchantiophyta</taxon>
        <taxon>Marchantiopsida</taxon>
        <taxon>Marchantiidae</taxon>
        <taxon>Marchantiales</taxon>
        <taxon>Marchantiaceae</taxon>
        <taxon>Marchantia</taxon>
    </lineage>
</organism>
<evidence type="ECO:0000313" key="8">
    <source>
        <dbReference type="Proteomes" id="UP000077202"/>
    </source>
</evidence>
<dbReference type="Pfam" id="PF00226">
    <property type="entry name" value="DnaJ"/>
    <property type="match status" value="1"/>
</dbReference>
<dbReference type="PRINTS" id="PR00625">
    <property type="entry name" value="JDOMAIN"/>
</dbReference>
<dbReference type="EMBL" id="LVLJ01000312">
    <property type="protein sequence ID" value="OAE34838.1"/>
    <property type="molecule type" value="Genomic_DNA"/>
</dbReference>
<dbReference type="InterPro" id="IPR042162">
    <property type="entry name" value="AtJ13"/>
</dbReference>
<dbReference type="CDD" id="cd06257">
    <property type="entry name" value="DnaJ"/>
    <property type="match status" value="1"/>
</dbReference>
<dbReference type="InterPro" id="IPR036869">
    <property type="entry name" value="J_dom_sf"/>
</dbReference>
<evidence type="ECO:0000256" key="5">
    <source>
        <dbReference type="SAM" id="Phobius"/>
    </source>
</evidence>
<evidence type="ECO:0000256" key="1">
    <source>
        <dbReference type="ARBA" id="ARBA00004370"/>
    </source>
</evidence>
<dbReference type="PROSITE" id="PS50076">
    <property type="entry name" value="DNAJ_2"/>
    <property type="match status" value="1"/>
</dbReference>
<feature type="region of interest" description="Disordered" evidence="4">
    <location>
        <begin position="548"/>
        <end position="567"/>
    </location>
</feature>
<keyword evidence="8" id="KW-1185">Reference proteome</keyword>
<dbReference type="Proteomes" id="UP000077202">
    <property type="component" value="Unassembled WGS sequence"/>
</dbReference>
<evidence type="ECO:0000313" key="7">
    <source>
        <dbReference type="EMBL" id="OAE34838.1"/>
    </source>
</evidence>
<dbReference type="InterPro" id="IPR018253">
    <property type="entry name" value="DnaJ_domain_CS"/>
</dbReference>
<comment type="subcellular location">
    <subcellularLocation>
        <location evidence="1">Membrane</location>
    </subcellularLocation>
</comment>
<feature type="transmembrane region" description="Helical" evidence="5">
    <location>
        <begin position="373"/>
        <end position="393"/>
    </location>
</feature>